<dbReference type="SUPFAM" id="SSF55469">
    <property type="entry name" value="FMN-dependent nitroreductase-like"/>
    <property type="match status" value="1"/>
</dbReference>
<name>A0A0F9MRF7_9ZZZZ</name>
<organism evidence="2">
    <name type="scientific">marine sediment metagenome</name>
    <dbReference type="NCBI Taxonomy" id="412755"/>
    <lineage>
        <taxon>unclassified sequences</taxon>
        <taxon>metagenomes</taxon>
        <taxon>ecological metagenomes</taxon>
    </lineage>
</organism>
<feature type="domain" description="Nitroreductase" evidence="1">
    <location>
        <begin position="34"/>
        <end position="209"/>
    </location>
</feature>
<dbReference type="InterPro" id="IPR020051">
    <property type="entry name" value="SagB-type_dehydrogenase"/>
</dbReference>
<accession>A0A0F9MRF7</accession>
<dbReference type="InterPro" id="IPR052544">
    <property type="entry name" value="Bacteriocin_Proc_Enz"/>
</dbReference>
<dbReference type="GO" id="GO:0016491">
    <property type="term" value="F:oxidoreductase activity"/>
    <property type="evidence" value="ECO:0007669"/>
    <property type="project" value="InterPro"/>
</dbReference>
<dbReference type="PANTHER" id="PTHR43745">
    <property type="entry name" value="NITROREDUCTASE MJ1384-RELATED"/>
    <property type="match status" value="1"/>
</dbReference>
<comment type="caution">
    <text evidence="2">The sequence shown here is derived from an EMBL/GenBank/DDBJ whole genome shotgun (WGS) entry which is preliminary data.</text>
</comment>
<dbReference type="EMBL" id="LAZR01005197">
    <property type="protein sequence ID" value="KKN01987.1"/>
    <property type="molecule type" value="Genomic_DNA"/>
</dbReference>
<dbReference type="Pfam" id="PF00881">
    <property type="entry name" value="Nitroreductase"/>
    <property type="match status" value="1"/>
</dbReference>
<dbReference type="Gene3D" id="3.40.109.10">
    <property type="entry name" value="NADH Oxidase"/>
    <property type="match status" value="1"/>
</dbReference>
<dbReference type="NCBIfam" id="TIGR03605">
    <property type="entry name" value="antibiot_sagB"/>
    <property type="match status" value="1"/>
</dbReference>
<evidence type="ECO:0000313" key="2">
    <source>
        <dbReference type="EMBL" id="KKN01987.1"/>
    </source>
</evidence>
<proteinExistence type="predicted"/>
<dbReference type="AlphaFoldDB" id="A0A0F9MRF7"/>
<protein>
    <recommendedName>
        <fullName evidence="1">Nitroreductase domain-containing protein</fullName>
    </recommendedName>
</protein>
<gene>
    <name evidence="2" type="ORF">LCGC14_1122300</name>
</gene>
<reference evidence="2" key="1">
    <citation type="journal article" date="2015" name="Nature">
        <title>Complex archaea that bridge the gap between prokaryotes and eukaryotes.</title>
        <authorList>
            <person name="Spang A."/>
            <person name="Saw J.H."/>
            <person name="Jorgensen S.L."/>
            <person name="Zaremba-Niedzwiedzka K."/>
            <person name="Martijn J."/>
            <person name="Lind A.E."/>
            <person name="van Eijk R."/>
            <person name="Schleper C."/>
            <person name="Guy L."/>
            <person name="Ettema T.J."/>
        </authorList>
    </citation>
    <scope>NUCLEOTIDE SEQUENCE</scope>
</reference>
<dbReference type="InterPro" id="IPR000415">
    <property type="entry name" value="Nitroreductase-like"/>
</dbReference>
<dbReference type="PANTHER" id="PTHR43745:SF2">
    <property type="entry name" value="NITROREDUCTASE MJ1384-RELATED"/>
    <property type="match status" value="1"/>
</dbReference>
<sequence>MLIAGSYLIITYMEKINLPKPSEKSKTSVEEALLKRRSIRRFKDEPLKMAEVSQLLWAATGVTDKKGRTTVPSAGGTYPLQAYLVAGNTAGIPAGIYKYERFDNTLAPVVEGDKRLDLANASLYQSSVNEASISIVLTAFYERTTSRYGDRGFRYVHMEAGHCAQNVALQAVGLNLGTVMVGAFNDLDLKKTMALSATEEPLYIIPVGKPKK</sequence>
<evidence type="ECO:0000259" key="1">
    <source>
        <dbReference type="Pfam" id="PF00881"/>
    </source>
</evidence>
<dbReference type="CDD" id="cd02142">
    <property type="entry name" value="McbC_SagB-like_oxidoreductase"/>
    <property type="match status" value="1"/>
</dbReference>
<dbReference type="InterPro" id="IPR029479">
    <property type="entry name" value="Nitroreductase"/>
</dbReference>